<keyword evidence="1" id="KW-1133">Transmembrane helix</keyword>
<dbReference type="EMBL" id="JACXVP010000001">
    <property type="protein sequence ID" value="KAG5632118.1"/>
    <property type="molecule type" value="Genomic_DNA"/>
</dbReference>
<organism evidence="2 3">
    <name type="scientific">Solanum commersonii</name>
    <name type="common">Commerson's wild potato</name>
    <name type="synonym">Commerson's nightshade</name>
    <dbReference type="NCBI Taxonomy" id="4109"/>
    <lineage>
        <taxon>Eukaryota</taxon>
        <taxon>Viridiplantae</taxon>
        <taxon>Streptophyta</taxon>
        <taxon>Embryophyta</taxon>
        <taxon>Tracheophyta</taxon>
        <taxon>Spermatophyta</taxon>
        <taxon>Magnoliopsida</taxon>
        <taxon>eudicotyledons</taxon>
        <taxon>Gunneridae</taxon>
        <taxon>Pentapetalae</taxon>
        <taxon>asterids</taxon>
        <taxon>lamiids</taxon>
        <taxon>Solanales</taxon>
        <taxon>Solanaceae</taxon>
        <taxon>Solanoideae</taxon>
        <taxon>Solaneae</taxon>
        <taxon>Solanum</taxon>
    </lineage>
</organism>
<sequence>MNSFFKFPTKHSPNLRENMKAKVKITIMFCLLSSCVHSGSLGGILLLCGTDRQNADCFVNHLFDPSPSGLRLLEQRVECVPSANAWGCSGFSFFILFILFVPFLRLSVNASAKTSNTQNLSCYIRLNHEHTQQDSNYSCKDQLCTQRFKLGHTITKDSHAHNTCYLCKFNLNKKYLNALT</sequence>
<evidence type="ECO:0000313" key="2">
    <source>
        <dbReference type="EMBL" id="KAG5632118.1"/>
    </source>
</evidence>
<evidence type="ECO:0000256" key="1">
    <source>
        <dbReference type="SAM" id="Phobius"/>
    </source>
</evidence>
<accession>A0A9J6B5X2</accession>
<name>A0A9J6B5X2_SOLCO</name>
<feature type="transmembrane region" description="Helical" evidence="1">
    <location>
        <begin position="83"/>
        <end position="104"/>
    </location>
</feature>
<protein>
    <submittedName>
        <fullName evidence="2">Uncharacterized protein</fullName>
    </submittedName>
</protein>
<dbReference type="PROSITE" id="PS51257">
    <property type="entry name" value="PROKAR_LIPOPROTEIN"/>
    <property type="match status" value="1"/>
</dbReference>
<comment type="caution">
    <text evidence="2">The sequence shown here is derived from an EMBL/GenBank/DDBJ whole genome shotgun (WGS) entry which is preliminary data.</text>
</comment>
<evidence type="ECO:0000313" key="3">
    <source>
        <dbReference type="Proteomes" id="UP000824120"/>
    </source>
</evidence>
<keyword evidence="1" id="KW-0812">Transmembrane</keyword>
<proteinExistence type="predicted"/>
<gene>
    <name evidence="2" type="ORF">H5410_003835</name>
</gene>
<dbReference type="AlphaFoldDB" id="A0A9J6B5X2"/>
<dbReference type="Proteomes" id="UP000824120">
    <property type="component" value="Chromosome 1"/>
</dbReference>
<keyword evidence="1" id="KW-0472">Membrane</keyword>
<reference evidence="2 3" key="1">
    <citation type="submission" date="2020-09" db="EMBL/GenBank/DDBJ databases">
        <title>De no assembly of potato wild relative species, Solanum commersonii.</title>
        <authorList>
            <person name="Cho K."/>
        </authorList>
    </citation>
    <scope>NUCLEOTIDE SEQUENCE [LARGE SCALE GENOMIC DNA]</scope>
    <source>
        <strain evidence="2">LZ3.2</strain>
        <tissue evidence="2">Leaf</tissue>
    </source>
</reference>
<keyword evidence="3" id="KW-1185">Reference proteome</keyword>